<evidence type="ECO:0000313" key="9">
    <source>
        <dbReference type="Proteomes" id="UP000626092"/>
    </source>
</evidence>
<evidence type="ECO:0000259" key="7">
    <source>
        <dbReference type="PROSITE" id="PS51471"/>
    </source>
</evidence>
<dbReference type="FunFam" id="2.60.120.330:FF:000022">
    <property type="entry name" value="Probable 2-oxoglutarate-dependent dioxygenase AOP1.2"/>
    <property type="match status" value="1"/>
</dbReference>
<dbReference type="AlphaFoldDB" id="A0A834LB54"/>
<evidence type="ECO:0000256" key="4">
    <source>
        <dbReference type="ARBA" id="ARBA00023004"/>
    </source>
</evidence>
<dbReference type="InterPro" id="IPR044861">
    <property type="entry name" value="IPNS-like_FE2OG_OXY"/>
</dbReference>
<proteinExistence type="inferred from homology"/>
<comment type="similarity">
    <text evidence="1 6">Belongs to the iron/ascorbate-dependent oxidoreductase family.</text>
</comment>
<evidence type="ECO:0000256" key="2">
    <source>
        <dbReference type="ARBA" id="ARBA00022723"/>
    </source>
</evidence>
<keyword evidence="9" id="KW-1185">Reference proteome</keyword>
<sequence length="317" mass="36003">MASGTLQRIPIIDFSHPGLWPGSPEWESIKLQVQKALEEYGCFEAVFVKVSSDIRKALFGALEELFDLALETKVKNSSKKPFHGYVQKIPKMLLFESLGIDYANVLEKVKGFTDVLWPEGNPKFCKTIQTYSEQIAELDLIIRRMVVESYGVEKYFDENMNLTNYLLRVMKIKVPETTDAEVGLLPHTDMNLLTILSQNHVDGLQVQTKDGEWIDVKPSENSFTVVAGDAFYAWTNGRLHSPTHRVMMRGKETRYSTGLFAIPKSGHIIKAPEELVDEEHPLLFKPYDHVEFLGFFYAEAHRYGTTAQSALKTFCGV</sequence>
<dbReference type="Proteomes" id="UP000626092">
    <property type="component" value="Unassembled WGS sequence"/>
</dbReference>
<dbReference type="InterPro" id="IPR050231">
    <property type="entry name" value="Iron_ascorbate_oxido_reductase"/>
</dbReference>
<dbReference type="InterPro" id="IPR027443">
    <property type="entry name" value="IPNS-like_sf"/>
</dbReference>
<reference evidence="8" key="1">
    <citation type="submission" date="2019-11" db="EMBL/GenBank/DDBJ databases">
        <authorList>
            <person name="Liu Y."/>
            <person name="Hou J."/>
            <person name="Li T.-Q."/>
            <person name="Guan C.-H."/>
            <person name="Wu X."/>
            <person name="Wu H.-Z."/>
            <person name="Ling F."/>
            <person name="Zhang R."/>
            <person name="Shi X.-G."/>
            <person name="Ren J.-P."/>
            <person name="Chen E.-F."/>
            <person name="Sun J.-M."/>
        </authorList>
    </citation>
    <scope>NUCLEOTIDE SEQUENCE</scope>
    <source>
        <strain evidence="8">Adult_tree_wgs_1</strain>
        <tissue evidence="8">Leaves</tissue>
    </source>
</reference>
<keyword evidence="3 6" id="KW-0560">Oxidoreductase</keyword>
<gene>
    <name evidence="8" type="ORF">RHSIM_Rhsim11G0023900</name>
</gene>
<evidence type="ECO:0000256" key="3">
    <source>
        <dbReference type="ARBA" id="ARBA00023002"/>
    </source>
</evidence>
<dbReference type="PRINTS" id="PR00682">
    <property type="entry name" value="IPNSYNTHASE"/>
</dbReference>
<dbReference type="Pfam" id="PF03171">
    <property type="entry name" value="2OG-FeII_Oxy"/>
    <property type="match status" value="1"/>
</dbReference>
<keyword evidence="4 6" id="KW-0408">Iron</keyword>
<accession>A0A834LB54</accession>
<organism evidence="8 9">
    <name type="scientific">Rhododendron simsii</name>
    <name type="common">Sims's rhododendron</name>
    <dbReference type="NCBI Taxonomy" id="118357"/>
    <lineage>
        <taxon>Eukaryota</taxon>
        <taxon>Viridiplantae</taxon>
        <taxon>Streptophyta</taxon>
        <taxon>Embryophyta</taxon>
        <taxon>Tracheophyta</taxon>
        <taxon>Spermatophyta</taxon>
        <taxon>Magnoliopsida</taxon>
        <taxon>eudicotyledons</taxon>
        <taxon>Gunneridae</taxon>
        <taxon>Pentapetalae</taxon>
        <taxon>asterids</taxon>
        <taxon>Ericales</taxon>
        <taxon>Ericaceae</taxon>
        <taxon>Ericoideae</taxon>
        <taxon>Rhodoreae</taxon>
        <taxon>Rhododendron</taxon>
    </lineage>
</organism>
<feature type="domain" description="Fe2OG dioxygenase" evidence="7">
    <location>
        <begin position="155"/>
        <end position="263"/>
    </location>
</feature>
<dbReference type="OrthoDB" id="288590at2759"/>
<dbReference type="GO" id="GO:0046872">
    <property type="term" value="F:metal ion binding"/>
    <property type="evidence" value="ECO:0007669"/>
    <property type="project" value="UniProtKB-KW"/>
</dbReference>
<protein>
    <recommendedName>
        <fullName evidence="7">Fe2OG dioxygenase domain-containing protein</fullName>
    </recommendedName>
</protein>
<dbReference type="PANTHER" id="PTHR47990">
    <property type="entry name" value="2-OXOGLUTARATE (2OG) AND FE(II)-DEPENDENT OXYGENASE SUPERFAMILY PROTEIN-RELATED"/>
    <property type="match status" value="1"/>
</dbReference>
<comment type="function">
    <text evidence="5">Probable 2-oxoglutarate-dependent dioxygenase that may be involved in glucosinolates biosynthesis. May play a role in the production of aliphatic glucosinolates.</text>
</comment>
<comment type="caution">
    <text evidence="8">The sequence shown here is derived from an EMBL/GenBank/DDBJ whole genome shotgun (WGS) entry which is preliminary data.</text>
</comment>
<dbReference type="GO" id="GO:0016705">
    <property type="term" value="F:oxidoreductase activity, acting on paired donors, with incorporation or reduction of molecular oxygen"/>
    <property type="evidence" value="ECO:0007669"/>
    <property type="project" value="UniProtKB-ARBA"/>
</dbReference>
<name>A0A834LB54_RHOSS</name>
<evidence type="ECO:0000313" key="8">
    <source>
        <dbReference type="EMBL" id="KAF7127539.1"/>
    </source>
</evidence>
<dbReference type="SUPFAM" id="SSF51197">
    <property type="entry name" value="Clavaminate synthase-like"/>
    <property type="match status" value="1"/>
</dbReference>
<dbReference type="PROSITE" id="PS51471">
    <property type="entry name" value="FE2OG_OXY"/>
    <property type="match status" value="1"/>
</dbReference>
<evidence type="ECO:0000256" key="5">
    <source>
        <dbReference type="ARBA" id="ARBA00057022"/>
    </source>
</evidence>
<evidence type="ECO:0000256" key="6">
    <source>
        <dbReference type="RuleBase" id="RU003682"/>
    </source>
</evidence>
<dbReference type="InterPro" id="IPR005123">
    <property type="entry name" value="Oxoglu/Fe-dep_dioxygenase_dom"/>
</dbReference>
<evidence type="ECO:0000256" key="1">
    <source>
        <dbReference type="ARBA" id="ARBA00008056"/>
    </source>
</evidence>
<dbReference type="InterPro" id="IPR026992">
    <property type="entry name" value="DIOX_N"/>
</dbReference>
<keyword evidence="2 6" id="KW-0479">Metal-binding</keyword>
<dbReference type="Gene3D" id="2.60.120.330">
    <property type="entry name" value="B-lactam Antibiotic, Isopenicillin N Synthase, Chain"/>
    <property type="match status" value="1"/>
</dbReference>
<dbReference type="Pfam" id="PF14226">
    <property type="entry name" value="DIOX_N"/>
    <property type="match status" value="1"/>
</dbReference>
<dbReference type="EMBL" id="WJXA01000011">
    <property type="protein sequence ID" value="KAF7127539.1"/>
    <property type="molecule type" value="Genomic_DNA"/>
</dbReference>